<evidence type="ECO:0000259" key="2">
    <source>
        <dbReference type="PROSITE" id="PS50830"/>
    </source>
</evidence>
<dbReference type="Pfam" id="PF00565">
    <property type="entry name" value="SNase"/>
    <property type="match status" value="1"/>
</dbReference>
<feature type="chain" id="PRO_5046428183" evidence="1">
    <location>
        <begin position="34"/>
        <end position="170"/>
    </location>
</feature>
<feature type="signal peptide" evidence="1">
    <location>
        <begin position="1"/>
        <end position="33"/>
    </location>
</feature>
<evidence type="ECO:0000313" key="3">
    <source>
        <dbReference type="EMBL" id="MCP8940529.1"/>
    </source>
</evidence>
<dbReference type="Gene3D" id="2.40.50.90">
    <property type="match status" value="1"/>
</dbReference>
<protein>
    <submittedName>
        <fullName evidence="3">Thermonuclease family protein</fullName>
    </submittedName>
</protein>
<dbReference type="SUPFAM" id="SSF50199">
    <property type="entry name" value="Staphylococcal nuclease"/>
    <property type="match status" value="1"/>
</dbReference>
<accession>A0ABT1LG98</accession>
<sequence length="170" mass="17883">MRVVRFAPLSRRGQVLLALLTGLALGHGAARFAADAPPAGPAQAAAHASPALAGAYPAEALRVIDGDTVEMRVHVWLGQDVTTHVRLRGVDAPELRSSCRAETDAAARAHERLRALVAAGGLTVVDPRPDKYFGRVVAGLRLADGDDAAAALLREGLARPYDGKARKPWC</sequence>
<reference evidence="3 4" key="1">
    <citation type="submission" date="2022-07" db="EMBL/GenBank/DDBJ databases">
        <authorList>
            <person name="Li W.-J."/>
            <person name="Deng Q.-Q."/>
        </authorList>
    </citation>
    <scope>NUCLEOTIDE SEQUENCE [LARGE SCALE GENOMIC DNA]</scope>
    <source>
        <strain evidence="3 4">SYSU M60028</strain>
    </source>
</reference>
<dbReference type="RefSeq" id="WP_254745383.1">
    <property type="nucleotide sequence ID" value="NZ_JANCLU010000022.1"/>
</dbReference>
<keyword evidence="4" id="KW-1185">Reference proteome</keyword>
<proteinExistence type="predicted"/>
<comment type="caution">
    <text evidence="3">The sequence shown here is derived from an EMBL/GenBank/DDBJ whole genome shotgun (WGS) entry which is preliminary data.</text>
</comment>
<name>A0ABT1LG98_9HYPH</name>
<dbReference type="SMART" id="SM00318">
    <property type="entry name" value="SNc"/>
    <property type="match status" value="1"/>
</dbReference>
<evidence type="ECO:0000313" key="4">
    <source>
        <dbReference type="Proteomes" id="UP001205890"/>
    </source>
</evidence>
<dbReference type="InterPro" id="IPR016071">
    <property type="entry name" value="Staphylococal_nuclease_OB-fold"/>
</dbReference>
<organism evidence="3 4">
    <name type="scientific">Alsobacter ponti</name>
    <dbReference type="NCBI Taxonomy" id="2962936"/>
    <lineage>
        <taxon>Bacteria</taxon>
        <taxon>Pseudomonadati</taxon>
        <taxon>Pseudomonadota</taxon>
        <taxon>Alphaproteobacteria</taxon>
        <taxon>Hyphomicrobiales</taxon>
        <taxon>Alsobacteraceae</taxon>
        <taxon>Alsobacter</taxon>
    </lineage>
</organism>
<dbReference type="PROSITE" id="PS50830">
    <property type="entry name" value="TNASE_3"/>
    <property type="match status" value="1"/>
</dbReference>
<dbReference type="Proteomes" id="UP001205890">
    <property type="component" value="Unassembled WGS sequence"/>
</dbReference>
<gene>
    <name evidence="3" type="ORF">NK718_18540</name>
</gene>
<keyword evidence="1" id="KW-0732">Signal</keyword>
<evidence type="ECO:0000256" key="1">
    <source>
        <dbReference type="SAM" id="SignalP"/>
    </source>
</evidence>
<dbReference type="EMBL" id="JANCLU010000022">
    <property type="protein sequence ID" value="MCP8940529.1"/>
    <property type="molecule type" value="Genomic_DNA"/>
</dbReference>
<dbReference type="InterPro" id="IPR035437">
    <property type="entry name" value="SNase_OB-fold_sf"/>
</dbReference>
<feature type="domain" description="TNase-like" evidence="2">
    <location>
        <begin position="54"/>
        <end position="170"/>
    </location>
</feature>